<reference evidence="2 3" key="1">
    <citation type="submission" date="2023-10" db="EMBL/GenBank/DDBJ databases">
        <title>Chromosome-scale genome assembly provides insights into flower coloration mechanisms of Canna indica.</title>
        <authorList>
            <person name="Li C."/>
        </authorList>
    </citation>
    <scope>NUCLEOTIDE SEQUENCE [LARGE SCALE GENOMIC DNA]</scope>
    <source>
        <tissue evidence="2">Flower</tissue>
    </source>
</reference>
<dbReference type="Proteomes" id="UP001327560">
    <property type="component" value="Chromosome 6"/>
</dbReference>
<accession>A0AAQ3QFS5</accession>
<name>A0AAQ3QFS5_9LILI</name>
<feature type="compositionally biased region" description="Polar residues" evidence="1">
    <location>
        <begin position="35"/>
        <end position="48"/>
    </location>
</feature>
<dbReference type="AlphaFoldDB" id="A0AAQ3QFS5"/>
<feature type="region of interest" description="Disordered" evidence="1">
    <location>
        <begin position="1"/>
        <end position="48"/>
    </location>
</feature>
<keyword evidence="3" id="KW-1185">Reference proteome</keyword>
<organism evidence="2 3">
    <name type="scientific">Canna indica</name>
    <name type="common">Indian-shot</name>
    <dbReference type="NCBI Taxonomy" id="4628"/>
    <lineage>
        <taxon>Eukaryota</taxon>
        <taxon>Viridiplantae</taxon>
        <taxon>Streptophyta</taxon>
        <taxon>Embryophyta</taxon>
        <taxon>Tracheophyta</taxon>
        <taxon>Spermatophyta</taxon>
        <taxon>Magnoliopsida</taxon>
        <taxon>Liliopsida</taxon>
        <taxon>Zingiberales</taxon>
        <taxon>Cannaceae</taxon>
        <taxon>Canna</taxon>
    </lineage>
</organism>
<gene>
    <name evidence="2" type="ORF">Cni_G19973</name>
</gene>
<dbReference type="EMBL" id="CP136895">
    <property type="protein sequence ID" value="WOL11211.1"/>
    <property type="molecule type" value="Genomic_DNA"/>
</dbReference>
<proteinExistence type="predicted"/>
<evidence type="ECO:0000313" key="3">
    <source>
        <dbReference type="Proteomes" id="UP001327560"/>
    </source>
</evidence>
<sequence>MGAEPDPQPEEELSPQAEASKRRKNKPPKPPEHPTFNTDLPQNNSNMKKLSSCDVLFDNKLTSTRHALSYWNKHNLGRLEENFKETNSNISRIESPEYDTAFQSSIEPKLRSLQ</sequence>
<evidence type="ECO:0000313" key="2">
    <source>
        <dbReference type="EMBL" id="WOL11211.1"/>
    </source>
</evidence>
<evidence type="ECO:0000256" key="1">
    <source>
        <dbReference type="SAM" id="MobiDB-lite"/>
    </source>
</evidence>
<protein>
    <submittedName>
        <fullName evidence="2">Uncharacterized protein</fullName>
    </submittedName>
</protein>